<dbReference type="Proteomes" id="UP000750711">
    <property type="component" value="Unassembled WGS sequence"/>
</dbReference>
<dbReference type="GO" id="GO:0036297">
    <property type="term" value="P:interstrand cross-link repair"/>
    <property type="evidence" value="ECO:0007669"/>
    <property type="project" value="TreeGrafter"/>
</dbReference>
<dbReference type="Pfam" id="PF06420">
    <property type="entry name" value="Mgm101p"/>
    <property type="match status" value="2"/>
</dbReference>
<keyword evidence="12" id="KW-1185">Reference proteome</keyword>
<keyword evidence="6" id="KW-0238">DNA-binding</keyword>
<comment type="similarity">
    <text evidence="2">Belongs to the MGM101 family.</text>
</comment>
<evidence type="ECO:0000256" key="8">
    <source>
        <dbReference type="ARBA" id="ARBA00023204"/>
    </source>
</evidence>
<evidence type="ECO:0000256" key="2">
    <source>
        <dbReference type="ARBA" id="ARBA00007053"/>
    </source>
</evidence>
<organism evidence="11 12">
    <name type="scientific">Trichoglossum hirsutum</name>
    <dbReference type="NCBI Taxonomy" id="265104"/>
    <lineage>
        <taxon>Eukaryota</taxon>
        <taxon>Fungi</taxon>
        <taxon>Dikarya</taxon>
        <taxon>Ascomycota</taxon>
        <taxon>Pezizomycotina</taxon>
        <taxon>Geoglossomycetes</taxon>
        <taxon>Geoglossales</taxon>
        <taxon>Geoglossaceae</taxon>
        <taxon>Trichoglossum</taxon>
    </lineage>
</organism>
<keyword evidence="8" id="KW-0234">DNA repair</keyword>
<evidence type="ECO:0000256" key="4">
    <source>
        <dbReference type="ARBA" id="ARBA00022763"/>
    </source>
</evidence>
<evidence type="ECO:0000256" key="3">
    <source>
        <dbReference type="ARBA" id="ARBA00013628"/>
    </source>
</evidence>
<keyword evidence="9" id="KW-1135">Mitochondrion nucleoid</keyword>
<feature type="region of interest" description="Disordered" evidence="10">
    <location>
        <begin position="144"/>
        <end position="185"/>
    </location>
</feature>
<dbReference type="GO" id="GO:0000262">
    <property type="term" value="C:mitochondrial chromosome"/>
    <property type="evidence" value="ECO:0007669"/>
    <property type="project" value="InterPro"/>
</dbReference>
<evidence type="ECO:0000256" key="1">
    <source>
        <dbReference type="ARBA" id="ARBA00004436"/>
    </source>
</evidence>
<evidence type="ECO:0000313" key="12">
    <source>
        <dbReference type="Proteomes" id="UP000750711"/>
    </source>
</evidence>
<dbReference type="InterPro" id="IPR009446">
    <property type="entry name" value="Mgm101"/>
</dbReference>
<reference evidence="11" key="1">
    <citation type="submission" date="2021-03" db="EMBL/GenBank/DDBJ databases">
        <title>Comparative genomics and phylogenomic investigation of the class Geoglossomycetes provide insights into ecological specialization and systematics.</title>
        <authorList>
            <person name="Melie T."/>
            <person name="Pirro S."/>
            <person name="Miller A.N."/>
            <person name="Quandt A."/>
        </authorList>
    </citation>
    <scope>NUCLEOTIDE SEQUENCE</scope>
    <source>
        <strain evidence="11">CAQ_001_2017</strain>
    </source>
</reference>
<accession>A0A9P8LJF5</accession>
<keyword evidence="4" id="KW-0227">DNA damage</keyword>
<dbReference type="GO" id="GO:0000725">
    <property type="term" value="P:recombinational repair"/>
    <property type="evidence" value="ECO:0007669"/>
    <property type="project" value="TreeGrafter"/>
</dbReference>
<comment type="subcellular location">
    <subcellularLocation>
        <location evidence="1">Mitochondrion matrix</location>
        <location evidence="1">Mitochondrion nucleoid</location>
    </subcellularLocation>
</comment>
<name>A0A9P8LJF5_9PEZI</name>
<evidence type="ECO:0000313" key="11">
    <source>
        <dbReference type="EMBL" id="KAH0566434.1"/>
    </source>
</evidence>
<proteinExistence type="inferred from homology"/>
<dbReference type="EMBL" id="JAGHQM010000008">
    <property type="protein sequence ID" value="KAH0566434.1"/>
    <property type="molecule type" value="Genomic_DNA"/>
</dbReference>
<feature type="compositionally biased region" description="Polar residues" evidence="10">
    <location>
        <begin position="144"/>
        <end position="157"/>
    </location>
</feature>
<gene>
    <name evidence="11" type="ORF">GP486_000146</name>
</gene>
<sequence>MSEPNKTAEAVPAAVDDEPDEWDKRIFSTGCSGTYFGTLILECVWYIDYLPSVVENAKMNDCYFEKKDWRLCKIERAFQQHSTNSMASQSLRTTGNRLLQSISLPLRASPSYPYTTPTFQRSVVSHTTTRHFSSQHLAFNPTSRLQAQQALKPSSQRNTEEPSPAAASLSNGDAPSNSSEPQIRDLSSGFADHTLILDEGSRQVDWTRSFHGLSAEPFSKEIADVLTQPIPEEDVEVKPDGIIYLPEIKYRRILNKAFGPGGWGLAPRGETIVTSKRVTREYALVVHGRQVPSLPPQYPPVSRMLTVLLYACRLMSVARGEQDYFSPENISTAAEGCKSNAMVRCCKDLGVASELWDPRWIRKFLEKNTKEVFVENVVTKKKKKIVIRKDDKIRYPFKLSGVVATSV</sequence>
<dbReference type="GO" id="GO:0003697">
    <property type="term" value="F:single-stranded DNA binding"/>
    <property type="evidence" value="ECO:0007669"/>
    <property type="project" value="InterPro"/>
</dbReference>
<dbReference type="PANTHER" id="PTHR31404:SF0">
    <property type="entry name" value="MITOCHONDRIAL GENOME MAINTENANCE PROTEIN MGM101"/>
    <property type="match status" value="1"/>
</dbReference>
<evidence type="ECO:0000256" key="7">
    <source>
        <dbReference type="ARBA" id="ARBA00023128"/>
    </source>
</evidence>
<keyword evidence="7" id="KW-0496">Mitochondrion</keyword>
<dbReference type="AlphaFoldDB" id="A0A9P8LJF5"/>
<evidence type="ECO:0000256" key="9">
    <source>
        <dbReference type="ARBA" id="ARBA00023271"/>
    </source>
</evidence>
<evidence type="ECO:0000256" key="5">
    <source>
        <dbReference type="ARBA" id="ARBA00022946"/>
    </source>
</evidence>
<feature type="compositionally biased region" description="Polar residues" evidence="10">
    <location>
        <begin position="168"/>
        <end position="181"/>
    </location>
</feature>
<comment type="caution">
    <text evidence="11">The sequence shown here is derived from an EMBL/GenBank/DDBJ whole genome shotgun (WGS) entry which is preliminary data.</text>
</comment>
<dbReference type="PANTHER" id="PTHR31404">
    <property type="entry name" value="MITOCHONDRIAL GENOME MAINTENANCE PROTEIN MGM101"/>
    <property type="match status" value="1"/>
</dbReference>
<evidence type="ECO:0000256" key="10">
    <source>
        <dbReference type="SAM" id="MobiDB-lite"/>
    </source>
</evidence>
<evidence type="ECO:0000256" key="6">
    <source>
        <dbReference type="ARBA" id="ARBA00023125"/>
    </source>
</evidence>
<keyword evidence="5" id="KW-0809">Transit peptide</keyword>
<protein>
    <recommendedName>
        <fullName evidence="3">Mitochondrial genome maintenance protein MGM101</fullName>
    </recommendedName>
</protein>